<dbReference type="PANTHER" id="PTHR10122:SF0">
    <property type="entry name" value="CYTOCHROME C OXIDASE SUBUNIT 5B, ISOFORM A-RELATED"/>
    <property type="match status" value="1"/>
</dbReference>
<dbReference type="FunFam" id="2.60.11.10:FF:000004">
    <property type="entry name" value="Cytochrome c oxidase subunit 5B"/>
    <property type="match status" value="1"/>
</dbReference>
<keyword evidence="2 3" id="KW-0862">Zinc</keyword>
<feature type="binding site" evidence="3">
    <location>
        <position position="104"/>
    </location>
    <ligand>
        <name>Zn(2+)</name>
        <dbReference type="ChEBI" id="CHEBI:29105"/>
    </ligand>
</feature>
<evidence type="ECO:0008006" key="6">
    <source>
        <dbReference type="Google" id="ProtNLM"/>
    </source>
</evidence>
<keyword evidence="1 3" id="KW-0479">Metal-binding</keyword>
<dbReference type="PANTHER" id="PTHR10122">
    <property type="entry name" value="CYTOCHROME C OXIDASE SUBUNIT 5B, MITOCHONDRIAL"/>
    <property type="match status" value="1"/>
</dbReference>
<dbReference type="AlphaFoldDB" id="A0ABD1EHV0"/>
<dbReference type="Gene3D" id="2.60.11.10">
    <property type="entry name" value="Cytochrome c oxidase, subunit Vb"/>
    <property type="match status" value="1"/>
</dbReference>
<dbReference type="CDD" id="cd00924">
    <property type="entry name" value="Cyt_c_Oxidase_Vb"/>
    <property type="match status" value="1"/>
</dbReference>
<evidence type="ECO:0000256" key="1">
    <source>
        <dbReference type="ARBA" id="ARBA00022723"/>
    </source>
</evidence>
<dbReference type="Pfam" id="PF01215">
    <property type="entry name" value="COX5B"/>
    <property type="match status" value="1"/>
</dbReference>
<dbReference type="PROSITE" id="PS51359">
    <property type="entry name" value="COX5B_2"/>
    <property type="match status" value="1"/>
</dbReference>
<comment type="caution">
    <text evidence="4">The sequence shown here is derived from an EMBL/GenBank/DDBJ whole genome shotgun (WGS) entry which is preliminary data.</text>
</comment>
<dbReference type="InterPro" id="IPR036972">
    <property type="entry name" value="Cyt_c_oxidase_su5b_sf"/>
</dbReference>
<name>A0ABD1EHV0_HYPHA</name>
<evidence type="ECO:0000313" key="5">
    <source>
        <dbReference type="Proteomes" id="UP001566132"/>
    </source>
</evidence>
<organism evidence="4 5">
    <name type="scientific">Hypothenemus hampei</name>
    <name type="common">Coffee berry borer</name>
    <dbReference type="NCBI Taxonomy" id="57062"/>
    <lineage>
        <taxon>Eukaryota</taxon>
        <taxon>Metazoa</taxon>
        <taxon>Ecdysozoa</taxon>
        <taxon>Arthropoda</taxon>
        <taxon>Hexapoda</taxon>
        <taxon>Insecta</taxon>
        <taxon>Pterygota</taxon>
        <taxon>Neoptera</taxon>
        <taxon>Endopterygota</taxon>
        <taxon>Coleoptera</taxon>
        <taxon>Polyphaga</taxon>
        <taxon>Cucujiformia</taxon>
        <taxon>Curculionidae</taxon>
        <taxon>Scolytinae</taxon>
        <taxon>Hypothenemus</taxon>
    </lineage>
</organism>
<feature type="binding site" evidence="3">
    <location>
        <position position="82"/>
    </location>
    <ligand>
        <name>Zn(2+)</name>
        <dbReference type="ChEBI" id="CHEBI:29105"/>
    </ligand>
</feature>
<feature type="binding site" evidence="3">
    <location>
        <position position="84"/>
    </location>
    <ligand>
        <name>Zn(2+)</name>
        <dbReference type="ChEBI" id="CHEBI:29105"/>
    </ligand>
</feature>
<dbReference type="Proteomes" id="UP001566132">
    <property type="component" value="Unassembled WGS sequence"/>
</dbReference>
<sequence length="118" mass="13703">MIFTRFLCRNSTIFNPSLLWRRFKVTFGDPVEHTTGLEKRELLALLAGNEDPFNEEAICRGPGTRMQPTEIPSSFDSRIVGCICDEESYTIQWIMLYKDEPKRCECGHWFNLVQKAPI</sequence>
<dbReference type="SUPFAM" id="SSF57802">
    <property type="entry name" value="Rubredoxin-like"/>
    <property type="match status" value="1"/>
</dbReference>
<accession>A0ABD1EHV0</accession>
<dbReference type="EMBL" id="JBDJPC010000007">
    <property type="protein sequence ID" value="KAL1494047.1"/>
    <property type="molecule type" value="Genomic_DNA"/>
</dbReference>
<feature type="binding site" evidence="3">
    <location>
        <position position="106"/>
    </location>
    <ligand>
        <name>Zn(2+)</name>
        <dbReference type="ChEBI" id="CHEBI:29105"/>
    </ligand>
</feature>
<proteinExistence type="predicted"/>
<reference evidence="4 5" key="1">
    <citation type="submission" date="2024-05" db="EMBL/GenBank/DDBJ databases">
        <title>Genetic variation in Jamaican populations of the coffee berry borer (Hypothenemus hampei).</title>
        <authorList>
            <person name="Errbii M."/>
            <person name="Myrie A."/>
        </authorList>
    </citation>
    <scope>NUCLEOTIDE SEQUENCE [LARGE SCALE GENOMIC DNA]</scope>
    <source>
        <strain evidence="4">JA-Hopewell-2020-01-JO</strain>
        <tissue evidence="4">Whole body</tissue>
    </source>
</reference>
<evidence type="ECO:0000256" key="2">
    <source>
        <dbReference type="ARBA" id="ARBA00022833"/>
    </source>
</evidence>
<gene>
    <name evidence="4" type="ORF">ABEB36_009710</name>
</gene>
<dbReference type="InterPro" id="IPR002124">
    <property type="entry name" value="Cyt_c_oxidase_su5b"/>
</dbReference>
<protein>
    <recommendedName>
        <fullName evidence="6">Cytochrome c oxidase subunit 5B, mitochondrial</fullName>
    </recommendedName>
</protein>
<keyword evidence="5" id="KW-1185">Reference proteome</keyword>
<evidence type="ECO:0000313" key="4">
    <source>
        <dbReference type="EMBL" id="KAL1494047.1"/>
    </source>
</evidence>
<dbReference type="GO" id="GO:0046872">
    <property type="term" value="F:metal ion binding"/>
    <property type="evidence" value="ECO:0007669"/>
    <property type="project" value="UniProtKB-KW"/>
</dbReference>
<evidence type="ECO:0000256" key="3">
    <source>
        <dbReference type="PIRSR" id="PIRSR602124-1"/>
    </source>
</evidence>